<evidence type="ECO:0000313" key="5">
    <source>
        <dbReference type="Proteomes" id="UP000186955"/>
    </source>
</evidence>
<comment type="similarity">
    <text evidence="1">Belongs to the short-chain dehydrogenases/reductases (SDR) family.</text>
</comment>
<dbReference type="InterPro" id="IPR051122">
    <property type="entry name" value="SDR_DHRS6-like"/>
</dbReference>
<dbReference type="Pfam" id="PF23441">
    <property type="entry name" value="SDR"/>
    <property type="match status" value="1"/>
</dbReference>
<dbReference type="CDD" id="cd05233">
    <property type="entry name" value="SDR_c"/>
    <property type="match status" value="1"/>
</dbReference>
<evidence type="ECO:0000256" key="2">
    <source>
        <dbReference type="ARBA" id="ARBA00022857"/>
    </source>
</evidence>
<dbReference type="SUPFAM" id="SSF51735">
    <property type="entry name" value="NAD(P)-binding Rossmann-fold domains"/>
    <property type="match status" value="1"/>
</dbReference>
<evidence type="ECO:0000256" key="3">
    <source>
        <dbReference type="ARBA" id="ARBA00023002"/>
    </source>
</evidence>
<keyword evidence="3" id="KW-0560">Oxidoreductase</keyword>
<dbReference type="Proteomes" id="UP000186955">
    <property type="component" value="Unassembled WGS sequence"/>
</dbReference>
<dbReference type="PANTHER" id="PTHR43477">
    <property type="entry name" value="DIHYDROANTICAPSIN 7-DEHYDROGENASE"/>
    <property type="match status" value="1"/>
</dbReference>
<protein>
    <submittedName>
        <fullName evidence="4">Tropinone reductase-like 3</fullName>
    </submittedName>
</protein>
<sequence>MPLKSRIRFPDPELNTFTTSKMASKYHKLVGKHVLIIGGTSGMGYAVAEASLASGAHVTISSSNQGRVDEKIKKLKEDYPASKVQGFVCDLSRSSLKQDIEELFAKVGKLDHIVFTATEPPKMLTYDEISLEYWRDAGQMRLFAPFFVAQVGAKYLNPGPESSIVLTTGTSSEKPIAGWPVVASYAASLKGLTRNLALDLKPIRVNIVSPGFVETELWDHQEADARKGLFDWIKTATALQKIGSPEEVAEAFLWLMKDTNVTGSVAETNSGMKLV</sequence>
<dbReference type="PANTHER" id="PTHR43477:SF1">
    <property type="entry name" value="DIHYDROANTICAPSIN 7-DEHYDROGENASE"/>
    <property type="match status" value="1"/>
</dbReference>
<accession>A0A1Q5UE74</accession>
<gene>
    <name evidence="4" type="ORF">PENSUB_4070</name>
</gene>
<dbReference type="OrthoDB" id="294295at2759"/>
<name>A0A1Q5UE74_9EURO</name>
<dbReference type="EMBL" id="MNBE01000313">
    <property type="protein sequence ID" value="OKP10767.1"/>
    <property type="molecule type" value="Genomic_DNA"/>
</dbReference>
<dbReference type="InterPro" id="IPR036291">
    <property type="entry name" value="NAD(P)-bd_dom_sf"/>
</dbReference>
<keyword evidence="2" id="KW-0521">NADP</keyword>
<comment type="caution">
    <text evidence="4">The sequence shown here is derived from an EMBL/GenBank/DDBJ whole genome shotgun (WGS) entry which is preliminary data.</text>
</comment>
<evidence type="ECO:0000256" key="1">
    <source>
        <dbReference type="ARBA" id="ARBA00006484"/>
    </source>
</evidence>
<dbReference type="InterPro" id="IPR057571">
    <property type="entry name" value="SDR_PhqE-like"/>
</dbReference>
<evidence type="ECO:0000313" key="4">
    <source>
        <dbReference type="EMBL" id="OKP10767.1"/>
    </source>
</evidence>
<dbReference type="STRING" id="1316194.A0A1Q5UE74"/>
<reference evidence="4 5" key="1">
    <citation type="submission" date="2016-10" db="EMBL/GenBank/DDBJ databases">
        <title>Genome sequence of the ascomycete fungus Penicillium subrubescens.</title>
        <authorList>
            <person name="De Vries R.P."/>
            <person name="Peng M."/>
            <person name="Dilokpimol A."/>
            <person name="Hilden K."/>
            <person name="Makela M.R."/>
            <person name="Grigoriev I."/>
            <person name="Riley R."/>
            <person name="Granchi Z."/>
        </authorList>
    </citation>
    <scope>NUCLEOTIDE SEQUENCE [LARGE SCALE GENOMIC DNA]</scope>
    <source>
        <strain evidence="4 5">CBS 132785</strain>
    </source>
</reference>
<dbReference type="Gene3D" id="3.40.50.720">
    <property type="entry name" value="NAD(P)-binding Rossmann-like Domain"/>
    <property type="match status" value="1"/>
</dbReference>
<dbReference type="AlphaFoldDB" id="A0A1Q5UE74"/>
<proteinExistence type="inferred from homology"/>
<organism evidence="4 5">
    <name type="scientific">Penicillium subrubescens</name>
    <dbReference type="NCBI Taxonomy" id="1316194"/>
    <lineage>
        <taxon>Eukaryota</taxon>
        <taxon>Fungi</taxon>
        <taxon>Dikarya</taxon>
        <taxon>Ascomycota</taxon>
        <taxon>Pezizomycotina</taxon>
        <taxon>Eurotiomycetes</taxon>
        <taxon>Eurotiomycetidae</taxon>
        <taxon>Eurotiales</taxon>
        <taxon>Aspergillaceae</taxon>
        <taxon>Penicillium</taxon>
    </lineage>
</organism>
<dbReference type="GO" id="GO:0016491">
    <property type="term" value="F:oxidoreductase activity"/>
    <property type="evidence" value="ECO:0007669"/>
    <property type="project" value="UniProtKB-KW"/>
</dbReference>
<dbReference type="InterPro" id="IPR002347">
    <property type="entry name" value="SDR_fam"/>
</dbReference>
<dbReference type="PRINTS" id="PR00081">
    <property type="entry name" value="GDHRDH"/>
</dbReference>
<keyword evidence="5" id="KW-1185">Reference proteome</keyword>